<dbReference type="GO" id="GO:0008108">
    <property type="term" value="F:UDP-glucose:hexose-1-phosphate uridylyltransferase activity"/>
    <property type="evidence" value="ECO:0007669"/>
    <property type="project" value="UniProtKB-EC"/>
</dbReference>
<comment type="caution">
    <text evidence="18">The sequence shown here is derived from an EMBL/GenBank/DDBJ whole genome shotgun (WGS) entry which is preliminary data.</text>
</comment>
<dbReference type="FunFam" id="3.30.428.10:FF:000009">
    <property type="entry name" value="Galactose-1-phosphate uridylyltransferase"/>
    <property type="match status" value="1"/>
</dbReference>
<evidence type="ECO:0000256" key="12">
    <source>
        <dbReference type="ARBA" id="ARBA00023004"/>
    </source>
</evidence>
<comment type="cofactor">
    <cofactor evidence="2">
        <name>Zn(2+)</name>
        <dbReference type="ChEBI" id="CHEBI:29105"/>
    </cofactor>
</comment>
<dbReference type="CDD" id="cd00608">
    <property type="entry name" value="GalT"/>
    <property type="match status" value="1"/>
</dbReference>
<comment type="similarity">
    <text evidence="4 15">Belongs to the galactose-1-phosphate uridylyltransferase type 1 family.</text>
</comment>
<comment type="catalytic activity">
    <reaction evidence="1 15">
        <text>alpha-D-galactose 1-phosphate + UDP-alpha-D-glucose = alpha-D-glucose 1-phosphate + UDP-alpha-D-galactose</text>
        <dbReference type="Rhea" id="RHEA:13989"/>
        <dbReference type="ChEBI" id="CHEBI:58336"/>
        <dbReference type="ChEBI" id="CHEBI:58601"/>
        <dbReference type="ChEBI" id="CHEBI:58885"/>
        <dbReference type="ChEBI" id="CHEBI:66914"/>
        <dbReference type="EC" id="2.7.7.12"/>
    </reaction>
</comment>
<dbReference type="InterPro" id="IPR001937">
    <property type="entry name" value="GalP_UDPtransf1"/>
</dbReference>
<dbReference type="InterPro" id="IPR014352">
    <property type="entry name" value="FERM/acyl-CoA-bd_prot_sf"/>
</dbReference>
<dbReference type="SUPFAM" id="SSF47027">
    <property type="entry name" value="Acyl-CoA binding protein"/>
    <property type="match status" value="1"/>
</dbReference>
<evidence type="ECO:0000256" key="7">
    <source>
        <dbReference type="ARBA" id="ARBA00016340"/>
    </source>
</evidence>
<evidence type="ECO:0000256" key="1">
    <source>
        <dbReference type="ARBA" id="ARBA00001107"/>
    </source>
</evidence>
<feature type="region of interest" description="Disordered" evidence="16">
    <location>
        <begin position="389"/>
        <end position="408"/>
    </location>
</feature>
<evidence type="ECO:0000259" key="17">
    <source>
        <dbReference type="PROSITE" id="PS51228"/>
    </source>
</evidence>
<keyword evidence="8 15" id="KW-0808">Transferase</keyword>
<evidence type="ECO:0000256" key="10">
    <source>
        <dbReference type="ARBA" id="ARBA00022723"/>
    </source>
</evidence>
<dbReference type="GO" id="GO:0008270">
    <property type="term" value="F:zinc ion binding"/>
    <property type="evidence" value="ECO:0007669"/>
    <property type="project" value="InterPro"/>
</dbReference>
<proteinExistence type="inferred from homology"/>
<dbReference type="EC" id="2.7.7.12" evidence="6 15"/>
<feature type="domain" description="ACB" evidence="17">
    <location>
        <begin position="413"/>
        <end position="505"/>
    </location>
</feature>
<dbReference type="InterPro" id="IPR000582">
    <property type="entry name" value="Acyl-CoA-binding_protein"/>
</dbReference>
<reference evidence="18 19" key="1">
    <citation type="journal article" date="2016" name="Sci. Rep.">
        <title>Draft genome sequencing and secretome analysis of fungal phytopathogen Ascochyta rabiei provides insight into the necrotrophic effector repertoire.</title>
        <authorList>
            <person name="Verma S."/>
            <person name="Gazara R.K."/>
            <person name="Nizam S."/>
            <person name="Parween S."/>
            <person name="Chattopadhyay D."/>
            <person name="Verma P.K."/>
        </authorList>
    </citation>
    <scope>NUCLEOTIDE SEQUENCE [LARGE SCALE GENOMIC DNA]</scope>
    <source>
        <strain evidence="18 19">ArDII</strain>
    </source>
</reference>
<dbReference type="NCBIfam" id="TIGR00209">
    <property type="entry name" value="galT_1"/>
    <property type="match status" value="1"/>
</dbReference>
<evidence type="ECO:0000256" key="8">
    <source>
        <dbReference type="ARBA" id="ARBA00022679"/>
    </source>
</evidence>
<evidence type="ECO:0000313" key="19">
    <source>
        <dbReference type="Proteomes" id="UP000076837"/>
    </source>
</evidence>
<dbReference type="SUPFAM" id="SSF54197">
    <property type="entry name" value="HIT-like"/>
    <property type="match status" value="2"/>
</dbReference>
<evidence type="ECO:0000256" key="11">
    <source>
        <dbReference type="ARBA" id="ARBA00022833"/>
    </source>
</evidence>
<gene>
    <name evidence="18" type="ORF">ST47_g7817</name>
</gene>
<evidence type="ECO:0000256" key="15">
    <source>
        <dbReference type="RuleBase" id="RU000506"/>
    </source>
</evidence>
<keyword evidence="11" id="KW-0862">Zinc</keyword>
<evidence type="ECO:0000256" key="2">
    <source>
        <dbReference type="ARBA" id="ARBA00001947"/>
    </source>
</evidence>
<dbReference type="InterPro" id="IPR005849">
    <property type="entry name" value="GalP_Utransf_N"/>
</dbReference>
<dbReference type="InterPro" id="IPR035984">
    <property type="entry name" value="Acyl-CoA-binding_sf"/>
</dbReference>
<dbReference type="FunFam" id="3.30.428.10:FF:000001">
    <property type="entry name" value="Galactose-1-phosphate uridylyltransferase"/>
    <property type="match status" value="1"/>
</dbReference>
<dbReference type="Gene3D" id="3.30.428.10">
    <property type="entry name" value="HIT-like"/>
    <property type="match status" value="2"/>
</dbReference>
<organism evidence="18 19">
    <name type="scientific">Didymella rabiei</name>
    <name type="common">Chickpea ascochyta blight fungus</name>
    <name type="synonym">Mycosphaerella rabiei</name>
    <dbReference type="NCBI Taxonomy" id="5454"/>
    <lineage>
        <taxon>Eukaryota</taxon>
        <taxon>Fungi</taxon>
        <taxon>Dikarya</taxon>
        <taxon>Ascomycota</taxon>
        <taxon>Pezizomycotina</taxon>
        <taxon>Dothideomycetes</taxon>
        <taxon>Pleosporomycetidae</taxon>
        <taxon>Pleosporales</taxon>
        <taxon>Pleosporineae</taxon>
        <taxon>Didymellaceae</taxon>
        <taxon>Ascochyta</taxon>
    </lineage>
</organism>
<evidence type="ECO:0000256" key="4">
    <source>
        <dbReference type="ARBA" id="ARBA00010951"/>
    </source>
</evidence>
<protein>
    <recommendedName>
        <fullName evidence="7 15">Galactose-1-phosphate uridylyltransferase</fullName>
        <ecNumber evidence="6 15">2.7.7.12</ecNumber>
    </recommendedName>
</protein>
<dbReference type="Gene3D" id="1.20.80.10">
    <property type="match status" value="1"/>
</dbReference>
<dbReference type="EMBL" id="JYNV01000258">
    <property type="protein sequence ID" value="KZM21006.1"/>
    <property type="molecule type" value="Genomic_DNA"/>
</dbReference>
<evidence type="ECO:0000313" key="18">
    <source>
        <dbReference type="EMBL" id="KZM21006.1"/>
    </source>
</evidence>
<keyword evidence="9 15" id="KW-0548">Nucleotidyltransferase</keyword>
<dbReference type="PROSITE" id="PS00117">
    <property type="entry name" value="GAL_P_UDP_TRANSF_I"/>
    <property type="match status" value="1"/>
</dbReference>
<keyword evidence="14 15" id="KW-0119">Carbohydrate metabolism</keyword>
<sequence>MTDPVLNDISHRRFNLLRGSWILVSPHRTKRPWQGAQEEPSKITLPEYDPKCYLCPSNTRANGENNPKFENTYVFVNDFSAVKEEQEDYHPNSNGKSLASRLLRAEAVTGKCYVICFSPNHNLTLADMTPAQIVPIIETWTNIYTLHLDSKSPLAKLAATGSMPELAQGQLERPNAQYRYMQIFENKGAAMGCSNPHPHGQVWTTTSLPEEPALELQQMIKYRQEQNGSHMLADYAALESEQRVRTVFENEGFWAGVPYWGVWPFEILLTSKQHKRSLVDFNKEERAQLAEAIAEITRRYDNLFETQFPYSMGIHQAPLQGTNDEIECSHFHIHFYPPLLRSATVRKFQVGYEMMAEPQRDITPEQAADRLRGCGGKLYRKGSEEKPFTNGINGINGTNGANGKLPKMPSAKYTETYQKVSKMGEKLKAAGKQGPSNDEQLNLYAYAKVAEGKDFSKAEKPGMFNLAGKAKYNKWQEQVNAGLSQKDAEDKYIALGNELLKKHDN</sequence>
<dbReference type="GO" id="GO:0033499">
    <property type="term" value="P:galactose catabolic process via UDP-galactose, Leloir pathway"/>
    <property type="evidence" value="ECO:0007669"/>
    <property type="project" value="TreeGrafter"/>
</dbReference>
<evidence type="ECO:0000256" key="14">
    <source>
        <dbReference type="ARBA" id="ARBA00023277"/>
    </source>
</evidence>
<keyword evidence="12" id="KW-0408">Iron</keyword>
<dbReference type="Proteomes" id="UP000076837">
    <property type="component" value="Unassembled WGS sequence"/>
</dbReference>
<evidence type="ECO:0000256" key="13">
    <source>
        <dbReference type="ARBA" id="ARBA00023144"/>
    </source>
</evidence>
<comment type="pathway">
    <text evidence="3 15">Carbohydrate metabolism; galactose metabolism.</text>
</comment>
<dbReference type="PANTHER" id="PTHR11943">
    <property type="entry name" value="GALACTOSE-1-PHOSPHATE URIDYLYLTRANSFERASE"/>
    <property type="match status" value="1"/>
</dbReference>
<dbReference type="GO" id="GO:0005737">
    <property type="term" value="C:cytoplasm"/>
    <property type="evidence" value="ECO:0007669"/>
    <property type="project" value="TreeGrafter"/>
</dbReference>
<keyword evidence="19" id="KW-1185">Reference proteome</keyword>
<keyword evidence="10 15" id="KW-0479">Metal-binding</keyword>
<dbReference type="InterPro" id="IPR019779">
    <property type="entry name" value="GalP_UDPtransf1_His-AS"/>
</dbReference>
<dbReference type="GO" id="GO:0000062">
    <property type="term" value="F:fatty-acyl-CoA binding"/>
    <property type="evidence" value="ECO:0007669"/>
    <property type="project" value="InterPro"/>
</dbReference>
<dbReference type="PANTHER" id="PTHR11943:SF1">
    <property type="entry name" value="GALACTOSE-1-PHOSPHATE URIDYLYLTRANSFERASE"/>
    <property type="match status" value="1"/>
</dbReference>
<evidence type="ECO:0000256" key="9">
    <source>
        <dbReference type="ARBA" id="ARBA00022695"/>
    </source>
</evidence>
<dbReference type="InterPro" id="IPR036265">
    <property type="entry name" value="HIT-like_sf"/>
</dbReference>
<dbReference type="PROSITE" id="PS51228">
    <property type="entry name" value="ACB_2"/>
    <property type="match status" value="1"/>
</dbReference>
<dbReference type="AlphaFoldDB" id="A0A163A699"/>
<dbReference type="Pfam" id="PF00887">
    <property type="entry name" value="ACBP"/>
    <property type="match status" value="1"/>
</dbReference>
<dbReference type="STRING" id="5454.A0A163A699"/>
<name>A0A163A699_DIDRA</name>
<accession>A0A163A699</accession>
<evidence type="ECO:0000256" key="16">
    <source>
        <dbReference type="SAM" id="MobiDB-lite"/>
    </source>
</evidence>
<feature type="compositionally biased region" description="Low complexity" evidence="16">
    <location>
        <begin position="389"/>
        <end position="403"/>
    </location>
</feature>
<keyword evidence="13 15" id="KW-0299">Galactose metabolism</keyword>
<evidence type="ECO:0000256" key="5">
    <source>
        <dbReference type="ARBA" id="ARBA00011738"/>
    </source>
</evidence>
<dbReference type="Pfam" id="PF02744">
    <property type="entry name" value="GalP_UDP_tr_C"/>
    <property type="match status" value="1"/>
</dbReference>
<evidence type="ECO:0000256" key="6">
    <source>
        <dbReference type="ARBA" id="ARBA00012384"/>
    </source>
</evidence>
<comment type="subunit">
    <text evidence="5">Homodimer.</text>
</comment>
<dbReference type="InterPro" id="IPR005850">
    <property type="entry name" value="GalP_Utransf_C"/>
</dbReference>
<evidence type="ECO:0000256" key="3">
    <source>
        <dbReference type="ARBA" id="ARBA00004947"/>
    </source>
</evidence>
<dbReference type="UniPathway" id="UPA00214"/>
<dbReference type="Pfam" id="PF01087">
    <property type="entry name" value="GalP_UDP_transf"/>
    <property type="match status" value="1"/>
</dbReference>